<comment type="caution">
    <text evidence="1">The sequence shown here is derived from an EMBL/GenBank/DDBJ whole genome shotgun (WGS) entry which is preliminary data.</text>
</comment>
<dbReference type="Gene3D" id="1.10.150.20">
    <property type="entry name" value="5' to 3' exonuclease, C-terminal subdomain"/>
    <property type="match status" value="1"/>
</dbReference>
<dbReference type="SUPFAM" id="SSF47789">
    <property type="entry name" value="C-terminal domain of RNA polymerase alpha subunit"/>
    <property type="match status" value="1"/>
</dbReference>
<reference evidence="1 2" key="1">
    <citation type="submission" date="2019-10" db="EMBL/GenBank/DDBJ databases">
        <title>Description of Paenibacillus terricola sp. nov.</title>
        <authorList>
            <person name="Carlier A."/>
            <person name="Qi S."/>
        </authorList>
    </citation>
    <scope>NUCLEOTIDE SEQUENCE [LARGE SCALE GENOMIC DNA]</scope>
    <source>
        <strain evidence="1 2">LMG 31459</strain>
    </source>
</reference>
<sequence length="71" mass="7527">MTDTHESPPGSSLPEIISKPAHRALAGAGIVNLEQLTTITEAELLKLHGMGPKGIRILRQALADKGLDFAK</sequence>
<organism evidence="1 2">
    <name type="scientific">Paenibacillus phytohabitans</name>
    <dbReference type="NCBI Taxonomy" id="2654978"/>
    <lineage>
        <taxon>Bacteria</taxon>
        <taxon>Bacillati</taxon>
        <taxon>Bacillota</taxon>
        <taxon>Bacilli</taxon>
        <taxon>Bacillales</taxon>
        <taxon>Paenibacillaceae</taxon>
        <taxon>Paenibacillus</taxon>
    </lineage>
</organism>
<proteinExistence type="predicted"/>
<dbReference type="RefSeq" id="WP_076245482.1">
    <property type="nucleotide sequence ID" value="NZ_WHOB01000018.1"/>
</dbReference>
<keyword evidence="1" id="KW-0238">DNA-binding</keyword>
<accession>A0ABX1YBE3</accession>
<gene>
    <name evidence="1" type="ORF">GC101_05170</name>
</gene>
<evidence type="ECO:0000313" key="1">
    <source>
        <dbReference type="EMBL" id="NOU78267.1"/>
    </source>
</evidence>
<dbReference type="GO" id="GO:0003677">
    <property type="term" value="F:DNA binding"/>
    <property type="evidence" value="ECO:0007669"/>
    <property type="project" value="UniProtKB-KW"/>
</dbReference>
<keyword evidence="2" id="KW-1185">Reference proteome</keyword>
<evidence type="ECO:0000313" key="2">
    <source>
        <dbReference type="Proteomes" id="UP000596857"/>
    </source>
</evidence>
<dbReference type="Proteomes" id="UP000596857">
    <property type="component" value="Unassembled WGS sequence"/>
</dbReference>
<protein>
    <submittedName>
        <fullName evidence="1">DNA-binding protein</fullName>
    </submittedName>
</protein>
<name>A0ABX1YBE3_9BACL</name>
<dbReference type="EMBL" id="WHOB01000018">
    <property type="protein sequence ID" value="NOU78267.1"/>
    <property type="molecule type" value="Genomic_DNA"/>
</dbReference>